<evidence type="ECO:0000313" key="1">
    <source>
        <dbReference type="EMBL" id="MCD9559180.1"/>
    </source>
</evidence>
<dbReference type="Proteomes" id="UP000823775">
    <property type="component" value="Unassembled WGS sequence"/>
</dbReference>
<dbReference type="EMBL" id="JACEIK010002109">
    <property type="protein sequence ID" value="MCD9559180.1"/>
    <property type="molecule type" value="Genomic_DNA"/>
</dbReference>
<keyword evidence="2" id="KW-1185">Reference proteome</keyword>
<comment type="caution">
    <text evidence="1">The sequence shown here is derived from an EMBL/GenBank/DDBJ whole genome shotgun (WGS) entry which is preliminary data.</text>
</comment>
<protein>
    <submittedName>
        <fullName evidence="1">Uncharacterized protein</fullName>
    </submittedName>
</protein>
<feature type="non-terminal residue" evidence="1">
    <location>
        <position position="1"/>
    </location>
</feature>
<name>A0ABS8UKM1_DATST</name>
<organism evidence="1 2">
    <name type="scientific">Datura stramonium</name>
    <name type="common">Jimsonweed</name>
    <name type="synonym">Common thornapple</name>
    <dbReference type="NCBI Taxonomy" id="4076"/>
    <lineage>
        <taxon>Eukaryota</taxon>
        <taxon>Viridiplantae</taxon>
        <taxon>Streptophyta</taxon>
        <taxon>Embryophyta</taxon>
        <taxon>Tracheophyta</taxon>
        <taxon>Spermatophyta</taxon>
        <taxon>Magnoliopsida</taxon>
        <taxon>eudicotyledons</taxon>
        <taxon>Gunneridae</taxon>
        <taxon>Pentapetalae</taxon>
        <taxon>asterids</taxon>
        <taxon>lamiids</taxon>
        <taxon>Solanales</taxon>
        <taxon>Solanaceae</taxon>
        <taxon>Solanoideae</taxon>
        <taxon>Datureae</taxon>
        <taxon>Datura</taxon>
    </lineage>
</organism>
<sequence>CMGHEGGDVLVKPSDGPSLALSKLGYFILKVMEGTMDRQMCDGQSLRSSLRLDL</sequence>
<gene>
    <name evidence="1" type="ORF">HAX54_017004</name>
</gene>
<proteinExistence type="predicted"/>
<evidence type="ECO:0000313" key="2">
    <source>
        <dbReference type="Proteomes" id="UP000823775"/>
    </source>
</evidence>
<reference evidence="1 2" key="1">
    <citation type="journal article" date="2021" name="BMC Genomics">
        <title>Datura genome reveals duplications of psychoactive alkaloid biosynthetic genes and high mutation rate following tissue culture.</title>
        <authorList>
            <person name="Rajewski A."/>
            <person name="Carter-House D."/>
            <person name="Stajich J."/>
            <person name="Litt A."/>
        </authorList>
    </citation>
    <scope>NUCLEOTIDE SEQUENCE [LARGE SCALE GENOMIC DNA]</scope>
    <source>
        <strain evidence="1">AR-01</strain>
    </source>
</reference>
<accession>A0ABS8UKM1</accession>